<reference evidence="2 3" key="1">
    <citation type="submission" date="2018-11" db="EMBL/GenBank/DDBJ databases">
        <authorList>
            <person name="Wuyts S."/>
        </authorList>
    </citation>
    <scope>NUCLEOTIDE SEQUENCE [LARGE SCALE GENOMIC DNA]</scope>
    <source>
        <strain evidence="2">Lactobacillus mudanjiangensis AMBF249</strain>
    </source>
</reference>
<dbReference type="EMBL" id="UYIG01000101">
    <property type="protein sequence ID" value="VDG28162.1"/>
    <property type="molecule type" value="Genomic_DNA"/>
</dbReference>
<evidence type="ECO:0000313" key="3">
    <source>
        <dbReference type="Proteomes" id="UP000289996"/>
    </source>
</evidence>
<name>A0A660DWQ2_9LACO</name>
<dbReference type="Proteomes" id="UP000289996">
    <property type="component" value="Unassembled WGS sequence"/>
</dbReference>
<keyword evidence="3" id="KW-1185">Reference proteome</keyword>
<sequence length="66" mass="7647">MLTVQALSDTGMSLAVVKKLMASSKPQQQIQLNDYRKHLLSTIHQSQQQLYCVDFLIRQLQERNDD</sequence>
<protein>
    <recommendedName>
        <fullName evidence="1">HTH merR-type domain-containing protein</fullName>
    </recommendedName>
</protein>
<gene>
    <name evidence="2" type="ORF">MUDAN_MDHGFNIF_02886</name>
</gene>
<dbReference type="InterPro" id="IPR000551">
    <property type="entry name" value="MerR-type_HTH_dom"/>
</dbReference>
<proteinExistence type="predicted"/>
<dbReference type="AlphaFoldDB" id="A0A660DWQ2"/>
<dbReference type="PROSITE" id="PS50937">
    <property type="entry name" value="HTH_MERR_2"/>
    <property type="match status" value="1"/>
</dbReference>
<evidence type="ECO:0000313" key="2">
    <source>
        <dbReference type="EMBL" id="VDG28162.1"/>
    </source>
</evidence>
<evidence type="ECO:0000259" key="1">
    <source>
        <dbReference type="PROSITE" id="PS50937"/>
    </source>
</evidence>
<dbReference type="RefSeq" id="WP_130843698.1">
    <property type="nucleotide sequence ID" value="NZ_BJDY01000002.1"/>
</dbReference>
<organism evidence="2 3">
    <name type="scientific">Lactiplantibacillus mudanjiangensis</name>
    <dbReference type="NCBI Taxonomy" id="1296538"/>
    <lineage>
        <taxon>Bacteria</taxon>
        <taxon>Bacillati</taxon>
        <taxon>Bacillota</taxon>
        <taxon>Bacilli</taxon>
        <taxon>Lactobacillales</taxon>
        <taxon>Lactobacillaceae</taxon>
        <taxon>Lactiplantibacillus</taxon>
    </lineage>
</organism>
<dbReference type="GO" id="GO:0003677">
    <property type="term" value="F:DNA binding"/>
    <property type="evidence" value="ECO:0007669"/>
    <property type="project" value="InterPro"/>
</dbReference>
<feature type="domain" description="HTH merR-type" evidence="1">
    <location>
        <begin position="1"/>
        <end position="23"/>
    </location>
</feature>
<dbReference type="GO" id="GO:0006355">
    <property type="term" value="P:regulation of DNA-templated transcription"/>
    <property type="evidence" value="ECO:0007669"/>
    <property type="project" value="InterPro"/>
</dbReference>
<accession>A0A660DWQ2</accession>